<dbReference type="Gene3D" id="1.25.40.10">
    <property type="entry name" value="Tetratricopeptide repeat domain"/>
    <property type="match status" value="1"/>
</dbReference>
<keyword evidence="2" id="KW-1185">Reference proteome</keyword>
<accession>A0A3E1Q7A5</accession>
<dbReference type="AlphaFoldDB" id="A0A3E1Q7A5"/>
<organism evidence="1 2">
    <name type="scientific">Marixanthomonas ophiurae</name>
    <dbReference type="NCBI Taxonomy" id="387659"/>
    <lineage>
        <taxon>Bacteria</taxon>
        <taxon>Pseudomonadati</taxon>
        <taxon>Bacteroidota</taxon>
        <taxon>Flavobacteriia</taxon>
        <taxon>Flavobacteriales</taxon>
        <taxon>Flavobacteriaceae</taxon>
        <taxon>Marixanthomonas</taxon>
    </lineage>
</organism>
<dbReference type="InterPro" id="IPR011990">
    <property type="entry name" value="TPR-like_helical_dom_sf"/>
</dbReference>
<evidence type="ECO:0000313" key="2">
    <source>
        <dbReference type="Proteomes" id="UP000261082"/>
    </source>
</evidence>
<reference evidence="1 2" key="1">
    <citation type="journal article" date="2007" name="Int. J. Syst. Evol. Microbiol.">
        <title>Marixanthomonas ophiurae gen. nov., sp. nov., a marine bacterium of the family Flavobacteriaceae isolated from a deep-sea brittle star.</title>
        <authorList>
            <person name="Romanenko L.A."/>
            <person name="Uchino M."/>
            <person name="Frolova G.M."/>
            <person name="Mikhailov V.V."/>
        </authorList>
    </citation>
    <scope>NUCLEOTIDE SEQUENCE [LARGE SCALE GENOMIC DNA]</scope>
    <source>
        <strain evidence="1 2">KMM 3046</strain>
    </source>
</reference>
<name>A0A3E1Q7A5_9FLAO</name>
<dbReference type="SUPFAM" id="SSF48452">
    <property type="entry name" value="TPR-like"/>
    <property type="match status" value="1"/>
</dbReference>
<sequence>MNKLLILALVLTSAIGFSQTKYENGMQKAFELWQAEKPWEAANLFERITQAEAEKWLPPYYVAQINLINSFGETDKTKLTAQLEKAQDFINQAKTNSKENPEILILEAQWYTAWIAFDGQQYGMKYSGKVQQLYQKALQLAPNNPRVILSKAEWDIGSATYFKQSVEPYCKDIQRAIELFVTFKPEGDFYPIYGEEHAKKIFETNCKQE</sequence>
<comment type="caution">
    <text evidence="1">The sequence shown here is derived from an EMBL/GenBank/DDBJ whole genome shotgun (WGS) entry which is preliminary data.</text>
</comment>
<evidence type="ECO:0008006" key="3">
    <source>
        <dbReference type="Google" id="ProtNLM"/>
    </source>
</evidence>
<proteinExistence type="predicted"/>
<dbReference type="Proteomes" id="UP000261082">
    <property type="component" value="Unassembled WGS sequence"/>
</dbReference>
<protein>
    <recommendedName>
        <fullName evidence="3">Tetratricopeptide repeat protein</fullName>
    </recommendedName>
</protein>
<dbReference type="RefSeq" id="WP_117159965.1">
    <property type="nucleotide sequence ID" value="NZ_QVID01000002.1"/>
</dbReference>
<evidence type="ECO:0000313" key="1">
    <source>
        <dbReference type="EMBL" id="RFN58016.1"/>
    </source>
</evidence>
<dbReference type="EMBL" id="QVID01000002">
    <property type="protein sequence ID" value="RFN58016.1"/>
    <property type="molecule type" value="Genomic_DNA"/>
</dbReference>
<dbReference type="OrthoDB" id="1150971at2"/>
<gene>
    <name evidence="1" type="ORF">DZ858_12300</name>
</gene>